<dbReference type="EMBL" id="JAAALK010001948">
    <property type="protein sequence ID" value="KAG8038804.1"/>
    <property type="molecule type" value="Genomic_DNA"/>
</dbReference>
<evidence type="ECO:0000256" key="6">
    <source>
        <dbReference type="SAM" id="Phobius"/>
    </source>
</evidence>
<dbReference type="OrthoDB" id="8904098at2759"/>
<keyword evidence="3 6" id="KW-1133">Transmembrane helix</keyword>
<name>A0A8J5R621_ZIZPA</name>
<evidence type="ECO:0000313" key="8">
    <source>
        <dbReference type="Proteomes" id="UP000729402"/>
    </source>
</evidence>
<feature type="region of interest" description="Disordered" evidence="5">
    <location>
        <begin position="1"/>
        <end position="23"/>
    </location>
</feature>
<gene>
    <name evidence="7" type="ORF">GUJ93_ZPchr0643g7040</name>
</gene>
<dbReference type="PROSITE" id="PS01022">
    <property type="entry name" value="PTR2_1"/>
    <property type="match status" value="1"/>
</dbReference>
<keyword evidence="2 6" id="KW-0812">Transmembrane</keyword>
<feature type="transmembrane region" description="Helical" evidence="6">
    <location>
        <begin position="508"/>
        <end position="528"/>
    </location>
</feature>
<reference evidence="7" key="1">
    <citation type="journal article" date="2021" name="bioRxiv">
        <title>Whole Genome Assembly and Annotation of Northern Wild Rice, Zizania palustris L., Supports a Whole Genome Duplication in the Zizania Genus.</title>
        <authorList>
            <person name="Haas M."/>
            <person name="Kono T."/>
            <person name="Macchietto M."/>
            <person name="Millas R."/>
            <person name="McGilp L."/>
            <person name="Shao M."/>
            <person name="Duquette J."/>
            <person name="Hirsch C.N."/>
            <person name="Kimball J."/>
        </authorList>
    </citation>
    <scope>NUCLEOTIDE SEQUENCE</scope>
    <source>
        <tissue evidence="7">Fresh leaf tissue</tissue>
    </source>
</reference>
<evidence type="ECO:0000313" key="7">
    <source>
        <dbReference type="EMBL" id="KAG8038804.1"/>
    </source>
</evidence>
<evidence type="ECO:0000256" key="5">
    <source>
        <dbReference type="SAM" id="MobiDB-lite"/>
    </source>
</evidence>
<evidence type="ECO:0000256" key="2">
    <source>
        <dbReference type="ARBA" id="ARBA00022692"/>
    </source>
</evidence>
<dbReference type="GO" id="GO:0006857">
    <property type="term" value="P:oligopeptide transport"/>
    <property type="evidence" value="ECO:0007669"/>
    <property type="project" value="InterPro"/>
</dbReference>
<proteinExistence type="predicted"/>
<evidence type="ECO:0000256" key="3">
    <source>
        <dbReference type="ARBA" id="ARBA00022989"/>
    </source>
</evidence>
<dbReference type="GO" id="GO:0022857">
    <property type="term" value="F:transmembrane transporter activity"/>
    <property type="evidence" value="ECO:0007669"/>
    <property type="project" value="InterPro"/>
</dbReference>
<evidence type="ECO:0000256" key="1">
    <source>
        <dbReference type="ARBA" id="ARBA00004141"/>
    </source>
</evidence>
<feature type="transmembrane region" description="Helical" evidence="6">
    <location>
        <begin position="380"/>
        <end position="400"/>
    </location>
</feature>
<comment type="caution">
    <text evidence="7">The sequence shown here is derived from an EMBL/GenBank/DDBJ whole genome shotgun (WGS) entry which is preliminary data.</text>
</comment>
<organism evidence="7 8">
    <name type="scientific">Zizania palustris</name>
    <name type="common">Northern wild rice</name>
    <dbReference type="NCBI Taxonomy" id="103762"/>
    <lineage>
        <taxon>Eukaryota</taxon>
        <taxon>Viridiplantae</taxon>
        <taxon>Streptophyta</taxon>
        <taxon>Embryophyta</taxon>
        <taxon>Tracheophyta</taxon>
        <taxon>Spermatophyta</taxon>
        <taxon>Magnoliopsida</taxon>
        <taxon>Liliopsida</taxon>
        <taxon>Poales</taxon>
        <taxon>Poaceae</taxon>
        <taxon>BOP clade</taxon>
        <taxon>Oryzoideae</taxon>
        <taxon>Oryzeae</taxon>
        <taxon>Zizaniinae</taxon>
        <taxon>Zizania</taxon>
    </lineage>
</organism>
<dbReference type="Pfam" id="PF00854">
    <property type="entry name" value="PTR2"/>
    <property type="match status" value="1"/>
</dbReference>
<dbReference type="InterPro" id="IPR018456">
    <property type="entry name" value="PTR2_symporter_CS"/>
</dbReference>
<accession>A0A8J5R621</accession>
<comment type="subcellular location">
    <subcellularLocation>
        <location evidence="1">Membrane</location>
        <topology evidence="1">Multi-pass membrane protein</topology>
    </subcellularLocation>
</comment>
<dbReference type="Proteomes" id="UP000729402">
    <property type="component" value="Unassembled WGS sequence"/>
</dbReference>
<feature type="transmembrane region" description="Helical" evidence="6">
    <location>
        <begin position="463"/>
        <end position="488"/>
    </location>
</feature>
<dbReference type="FunFam" id="1.20.1250.20:FF:000410">
    <property type="entry name" value="POT family protein"/>
    <property type="match status" value="1"/>
</dbReference>
<feature type="transmembrane region" description="Helical" evidence="6">
    <location>
        <begin position="432"/>
        <end position="451"/>
    </location>
</feature>
<feature type="transmembrane region" description="Helical" evidence="6">
    <location>
        <begin position="216"/>
        <end position="238"/>
    </location>
</feature>
<reference evidence="7" key="2">
    <citation type="submission" date="2021-02" db="EMBL/GenBank/DDBJ databases">
        <authorList>
            <person name="Kimball J.A."/>
            <person name="Haas M.W."/>
            <person name="Macchietto M."/>
            <person name="Kono T."/>
            <person name="Duquette J."/>
            <person name="Shao M."/>
        </authorList>
    </citation>
    <scope>NUCLEOTIDE SEQUENCE</scope>
    <source>
        <tissue evidence="7">Fresh leaf tissue</tissue>
    </source>
</reference>
<feature type="transmembrane region" description="Helical" evidence="6">
    <location>
        <begin position="93"/>
        <end position="114"/>
    </location>
</feature>
<dbReference type="PANTHER" id="PTHR11654">
    <property type="entry name" value="OLIGOPEPTIDE TRANSPORTER-RELATED"/>
    <property type="match status" value="1"/>
</dbReference>
<feature type="transmembrane region" description="Helical" evidence="6">
    <location>
        <begin position="293"/>
        <end position="318"/>
    </location>
</feature>
<evidence type="ECO:0000256" key="4">
    <source>
        <dbReference type="ARBA" id="ARBA00023136"/>
    </source>
</evidence>
<sequence>MESSGERVLLPQAEPSTGSKSGGRGGWPAAFFLIVVGFAERAGLYGVECNLIMYLTGPLGMSTAAAAAGVNAWSGTAFMLPLLGALVADSWIGRYRAVVAAGVLFLLGLGMLTFSSIVPPFHLHQPAPCEDVAAICSSPASSGRVASFYVGLYLLAIAEGFYKPCSEALGADQFTDSSPGGLASRSSFFNWLHFSMSWGYAISAAGMSYLQENVGWSVGYGACWGVMLVSLFVFLLGTGTYRLEQPRRDVALLAGTFRETAKASTAGMFRRWDATDTESLLITPRGHRADKWVLVKLLPIWMASVVFAVVNSQVSTLFTKQGSTMDRRIRIGTGSGLIVPPAALLSFISLAQMVSIPVYDRVLVPLARRVAKHPSGITMLQRIGAGMSISCLAMVTAATVEAERLRVARDAGLLDQPDVAVPMSLWWMVPQYAMFGVACMLTIVGLEEFFYDQVPDELRSVGLAACMSINGVGSYVSGMLVSAIDWATTSTGGESWFCNNLNRGHLDYFYWLLAGISAIQVLGFLYIARNYVYANK</sequence>
<keyword evidence="8" id="KW-1185">Reference proteome</keyword>
<protein>
    <submittedName>
        <fullName evidence="7">Uncharacterized protein</fullName>
    </submittedName>
</protein>
<keyword evidence="4 6" id="KW-0472">Membrane</keyword>
<feature type="transmembrane region" description="Helical" evidence="6">
    <location>
        <begin position="338"/>
        <end position="359"/>
    </location>
</feature>
<dbReference type="InterPro" id="IPR000109">
    <property type="entry name" value="POT_fam"/>
</dbReference>
<dbReference type="GO" id="GO:0016020">
    <property type="term" value="C:membrane"/>
    <property type="evidence" value="ECO:0007669"/>
    <property type="project" value="UniProtKB-SubCell"/>
</dbReference>
<dbReference type="AlphaFoldDB" id="A0A8J5R621"/>